<dbReference type="PANTHER" id="PTHR43280:SF28">
    <property type="entry name" value="HTH-TYPE TRANSCRIPTIONAL ACTIVATOR RHAS"/>
    <property type="match status" value="1"/>
</dbReference>
<gene>
    <name evidence="5" type="ORF">MUN89_20355</name>
</gene>
<organism evidence="5 6">
    <name type="scientific">Halobacillus salinarum</name>
    <dbReference type="NCBI Taxonomy" id="2932257"/>
    <lineage>
        <taxon>Bacteria</taxon>
        <taxon>Bacillati</taxon>
        <taxon>Bacillota</taxon>
        <taxon>Bacilli</taxon>
        <taxon>Bacillales</taxon>
        <taxon>Bacillaceae</taxon>
        <taxon>Halobacillus</taxon>
    </lineage>
</organism>
<dbReference type="Pfam" id="PF12833">
    <property type="entry name" value="HTH_18"/>
    <property type="match status" value="1"/>
</dbReference>
<evidence type="ECO:0000259" key="4">
    <source>
        <dbReference type="PROSITE" id="PS01124"/>
    </source>
</evidence>
<dbReference type="SUPFAM" id="SSF46689">
    <property type="entry name" value="Homeodomain-like"/>
    <property type="match status" value="2"/>
</dbReference>
<accession>A0ABY4EJ53</accession>
<dbReference type="PANTHER" id="PTHR43280">
    <property type="entry name" value="ARAC-FAMILY TRANSCRIPTIONAL REGULATOR"/>
    <property type="match status" value="1"/>
</dbReference>
<protein>
    <submittedName>
        <fullName evidence="5">AraC family transcriptional regulator</fullName>
    </submittedName>
</protein>
<keyword evidence="1" id="KW-0805">Transcription regulation</keyword>
<dbReference type="InterPro" id="IPR009057">
    <property type="entry name" value="Homeodomain-like_sf"/>
</dbReference>
<dbReference type="Proteomes" id="UP000831787">
    <property type="component" value="Chromosome"/>
</dbReference>
<keyword evidence="3" id="KW-0804">Transcription</keyword>
<dbReference type="InterPro" id="IPR020449">
    <property type="entry name" value="Tscrpt_reg_AraC-type_HTH"/>
</dbReference>
<proteinExistence type="predicted"/>
<evidence type="ECO:0000313" key="5">
    <source>
        <dbReference type="EMBL" id="UOQ44179.1"/>
    </source>
</evidence>
<dbReference type="PROSITE" id="PS00041">
    <property type="entry name" value="HTH_ARAC_FAMILY_1"/>
    <property type="match status" value="1"/>
</dbReference>
<dbReference type="RefSeq" id="WP_244709927.1">
    <property type="nucleotide sequence ID" value="NZ_CP095073.1"/>
</dbReference>
<dbReference type="EMBL" id="CP095073">
    <property type="protein sequence ID" value="UOQ44179.1"/>
    <property type="molecule type" value="Genomic_DNA"/>
</dbReference>
<evidence type="ECO:0000256" key="2">
    <source>
        <dbReference type="ARBA" id="ARBA00023125"/>
    </source>
</evidence>
<dbReference type="InterPro" id="IPR018060">
    <property type="entry name" value="HTH_AraC"/>
</dbReference>
<dbReference type="Gene3D" id="1.10.10.60">
    <property type="entry name" value="Homeodomain-like"/>
    <property type="match status" value="2"/>
</dbReference>
<dbReference type="PRINTS" id="PR00032">
    <property type="entry name" value="HTHARAC"/>
</dbReference>
<sequence>MNEKMRAFYRVTDDVGSQHNFRYHSHDRFEIYFFHTGHCKYLIGNKVHHLQENDLIIMNGLTLHCPKPQPGTTYVRSVIEFSAEWVKPVLNHLNVPELLTPFKTLSYPLFRGVAEKDVNEIKTLIKNITLLDINSLDRKKNSLDARLKEGEASALLVQLLFKIYELSKLRLVETPSHSSEKSDHVNRIRTWIDDHFQKALTLDKIAASLNISKYYMARTFKDSTGYTIMRYIMNCRLNHAKYLLEIYPAKSILDVAVESGFDNSSHFSRYFRKHVNITPTEYRNQKAGRYHSHSVP</sequence>
<keyword evidence="2" id="KW-0238">DNA-binding</keyword>
<name>A0ABY4EJ53_9BACI</name>
<dbReference type="InterPro" id="IPR018062">
    <property type="entry name" value="HTH_AraC-typ_CS"/>
</dbReference>
<evidence type="ECO:0000313" key="6">
    <source>
        <dbReference type="Proteomes" id="UP000831787"/>
    </source>
</evidence>
<dbReference type="InterPro" id="IPR003313">
    <property type="entry name" value="AraC-bd"/>
</dbReference>
<dbReference type="SUPFAM" id="SSF51215">
    <property type="entry name" value="Regulatory protein AraC"/>
    <property type="match status" value="1"/>
</dbReference>
<dbReference type="PROSITE" id="PS01124">
    <property type="entry name" value="HTH_ARAC_FAMILY_2"/>
    <property type="match status" value="1"/>
</dbReference>
<dbReference type="SMART" id="SM00342">
    <property type="entry name" value="HTH_ARAC"/>
    <property type="match status" value="1"/>
</dbReference>
<dbReference type="Pfam" id="PF02311">
    <property type="entry name" value="AraC_binding"/>
    <property type="match status" value="1"/>
</dbReference>
<keyword evidence="6" id="KW-1185">Reference proteome</keyword>
<reference evidence="5 6" key="1">
    <citation type="submission" date="2022-04" db="EMBL/GenBank/DDBJ databases">
        <title>Halobacillus sp. isolated from saltern.</title>
        <authorList>
            <person name="Won M."/>
            <person name="Lee C.-M."/>
            <person name="Woen H.-Y."/>
            <person name="Kwon S.-W."/>
        </authorList>
    </citation>
    <scope>NUCLEOTIDE SEQUENCE [LARGE SCALE GENOMIC DNA]</scope>
    <source>
        <strain evidence="5 6">SSBR10-3</strain>
    </source>
</reference>
<feature type="domain" description="HTH araC/xylS-type" evidence="4">
    <location>
        <begin position="186"/>
        <end position="285"/>
    </location>
</feature>
<evidence type="ECO:0000256" key="3">
    <source>
        <dbReference type="ARBA" id="ARBA00023163"/>
    </source>
</evidence>
<dbReference type="InterPro" id="IPR037923">
    <property type="entry name" value="HTH-like"/>
</dbReference>
<evidence type="ECO:0000256" key="1">
    <source>
        <dbReference type="ARBA" id="ARBA00023015"/>
    </source>
</evidence>